<accession>A0AAU9IZI3</accession>
<evidence type="ECO:0000259" key="1">
    <source>
        <dbReference type="PROSITE" id="PS50127"/>
    </source>
</evidence>
<proteinExistence type="predicted"/>
<gene>
    <name evidence="2" type="ORF">BSTOLATCC_MIC26208</name>
</gene>
<feature type="domain" description="UBC core" evidence="1">
    <location>
        <begin position="31"/>
        <end position="195"/>
    </location>
</feature>
<organism evidence="2 3">
    <name type="scientific">Blepharisma stoltei</name>
    <dbReference type="NCBI Taxonomy" id="1481888"/>
    <lineage>
        <taxon>Eukaryota</taxon>
        <taxon>Sar</taxon>
        <taxon>Alveolata</taxon>
        <taxon>Ciliophora</taxon>
        <taxon>Postciliodesmatophora</taxon>
        <taxon>Heterotrichea</taxon>
        <taxon>Heterotrichida</taxon>
        <taxon>Blepharismidae</taxon>
        <taxon>Blepharisma</taxon>
    </lineage>
</organism>
<comment type="caution">
    <text evidence="2">The sequence shown here is derived from an EMBL/GenBank/DDBJ whole genome shotgun (WGS) entry which is preliminary data.</text>
</comment>
<reference evidence="2" key="1">
    <citation type="submission" date="2021-09" db="EMBL/GenBank/DDBJ databases">
        <authorList>
            <consortium name="AG Swart"/>
            <person name="Singh M."/>
            <person name="Singh A."/>
            <person name="Seah K."/>
            <person name="Emmerich C."/>
        </authorList>
    </citation>
    <scope>NUCLEOTIDE SEQUENCE</scope>
    <source>
        <strain evidence="2">ATCC30299</strain>
    </source>
</reference>
<evidence type="ECO:0000313" key="3">
    <source>
        <dbReference type="Proteomes" id="UP001162131"/>
    </source>
</evidence>
<dbReference type="Gene3D" id="3.10.110.10">
    <property type="entry name" value="Ubiquitin Conjugating Enzyme"/>
    <property type="match status" value="1"/>
</dbReference>
<dbReference type="SUPFAM" id="SSF54495">
    <property type="entry name" value="UBC-like"/>
    <property type="match status" value="1"/>
</dbReference>
<dbReference type="PROSITE" id="PS50127">
    <property type="entry name" value="UBC_2"/>
    <property type="match status" value="1"/>
</dbReference>
<dbReference type="EMBL" id="CAJZBQ010000025">
    <property type="protein sequence ID" value="CAG9320288.1"/>
    <property type="molecule type" value="Genomic_DNA"/>
</dbReference>
<dbReference type="Proteomes" id="UP001162131">
    <property type="component" value="Unassembled WGS sequence"/>
</dbReference>
<sequence>MESLIDEETPEELETAFQRFREFAPTLESALSTQRILKEYKTLVRTKECKGIHTEFENGSNIYVWNIHIDMNKYQISSILNSDFDAYVQRNPGRKKELVFEVRYGQNYPSEPPFVRVIRPRFSFRTGHITIGGSVCIHGLTTSGWNPDRNIDGILMEILSNIAEGHGRLDCYHDRDYTLNEAEIAFRRALRVHGW</sequence>
<dbReference type="CDD" id="cd23802">
    <property type="entry name" value="UBCc_UBE2Q"/>
    <property type="match status" value="1"/>
</dbReference>
<dbReference type="AlphaFoldDB" id="A0AAU9IZI3"/>
<keyword evidence="3" id="KW-1185">Reference proteome</keyword>
<name>A0AAU9IZI3_9CILI</name>
<protein>
    <recommendedName>
        <fullName evidence="1">UBC core domain-containing protein</fullName>
    </recommendedName>
</protein>
<dbReference type="InterPro" id="IPR000608">
    <property type="entry name" value="UBC"/>
</dbReference>
<dbReference type="InterPro" id="IPR016135">
    <property type="entry name" value="UBQ-conjugating_enzyme/RWD"/>
</dbReference>
<evidence type="ECO:0000313" key="2">
    <source>
        <dbReference type="EMBL" id="CAG9320288.1"/>
    </source>
</evidence>